<feature type="binding site" evidence="10">
    <location>
        <begin position="199"/>
        <end position="207"/>
    </location>
    <ligand>
        <name>GTP</name>
        <dbReference type="ChEBI" id="CHEBI:37565"/>
    </ligand>
</feature>
<evidence type="ECO:0000256" key="4">
    <source>
        <dbReference type="ARBA" id="ARBA00022730"/>
    </source>
</evidence>
<dbReference type="InterPro" id="IPR010914">
    <property type="entry name" value="RsgA_GTPase_dom"/>
</dbReference>
<organism evidence="13 14">
    <name type="scientific">Lactiplantibacillus nangangensis</name>
    <dbReference type="NCBI Taxonomy" id="2559917"/>
    <lineage>
        <taxon>Bacteria</taxon>
        <taxon>Bacillati</taxon>
        <taxon>Bacillota</taxon>
        <taxon>Bacilli</taxon>
        <taxon>Lactobacillales</taxon>
        <taxon>Lactobacillaceae</taxon>
        <taxon>Lactiplantibacillus</taxon>
    </lineage>
</organism>
<gene>
    <name evidence="10 13" type="primary">rsgA</name>
    <name evidence="13" type="ORF">ACFP1L_13580</name>
</gene>
<feature type="domain" description="CP-type G" evidence="12">
    <location>
        <begin position="100"/>
        <end position="257"/>
    </location>
</feature>
<dbReference type="CDD" id="cd01854">
    <property type="entry name" value="YjeQ_EngC"/>
    <property type="match status" value="1"/>
</dbReference>
<comment type="caution">
    <text evidence="13">The sequence shown here is derived from an EMBL/GenBank/DDBJ whole genome shotgun (WGS) entry which is preliminary data.</text>
</comment>
<comment type="cofactor">
    <cofactor evidence="10">
        <name>Zn(2+)</name>
        <dbReference type="ChEBI" id="CHEBI:29105"/>
    </cofactor>
    <text evidence="10">Binds 1 zinc ion per subunit.</text>
</comment>
<dbReference type="EMBL" id="JBHSSE010000028">
    <property type="protein sequence ID" value="MFC6202898.1"/>
    <property type="molecule type" value="Genomic_DNA"/>
</dbReference>
<comment type="function">
    <text evidence="10">One of several proteins that assist in the late maturation steps of the functional core of the 30S ribosomal subunit. Helps release RbfA from mature subunits. May play a role in the assembly of ribosomal proteins into the subunit. Circularly permuted GTPase that catalyzes slow GTP hydrolysis, GTPase activity is stimulated by the 30S ribosomal subunit.</text>
</comment>
<dbReference type="Proteomes" id="UP001596171">
    <property type="component" value="Unassembled WGS sequence"/>
</dbReference>
<dbReference type="PANTHER" id="PTHR32120:SF10">
    <property type="entry name" value="SMALL RIBOSOMAL SUBUNIT BIOGENESIS GTPASE RSGA"/>
    <property type="match status" value="1"/>
</dbReference>
<dbReference type="PROSITE" id="PS50936">
    <property type="entry name" value="ENGC_GTPASE"/>
    <property type="match status" value="1"/>
</dbReference>
<dbReference type="Gene3D" id="1.10.40.50">
    <property type="entry name" value="Probable gtpase engc, domain 3"/>
    <property type="match status" value="1"/>
</dbReference>
<feature type="binding site" evidence="10">
    <location>
        <position position="283"/>
    </location>
    <ligand>
        <name>Zn(2+)</name>
        <dbReference type="ChEBI" id="CHEBI:29105"/>
    </ligand>
</feature>
<evidence type="ECO:0000259" key="11">
    <source>
        <dbReference type="PROSITE" id="PS50936"/>
    </source>
</evidence>
<comment type="subcellular location">
    <subcellularLocation>
        <location evidence="10">Cytoplasm</location>
    </subcellularLocation>
</comment>
<keyword evidence="6 10" id="KW-0378">Hydrolase</keyword>
<accession>A0ABW1SNI8</accession>
<feature type="domain" description="EngC GTPase" evidence="11">
    <location>
        <begin position="108"/>
        <end position="255"/>
    </location>
</feature>
<evidence type="ECO:0000256" key="3">
    <source>
        <dbReference type="ARBA" id="ARBA00022723"/>
    </source>
</evidence>
<keyword evidence="1 10" id="KW-0963">Cytoplasm</keyword>
<dbReference type="EC" id="3.6.1.-" evidence="10"/>
<protein>
    <recommendedName>
        <fullName evidence="10">Small ribosomal subunit biogenesis GTPase RsgA</fullName>
        <ecNumber evidence="10">3.6.1.-</ecNumber>
    </recommendedName>
</protein>
<evidence type="ECO:0000256" key="2">
    <source>
        <dbReference type="ARBA" id="ARBA00022517"/>
    </source>
</evidence>
<keyword evidence="5 10" id="KW-0547">Nucleotide-binding</keyword>
<dbReference type="PANTHER" id="PTHR32120">
    <property type="entry name" value="SMALL RIBOSOMAL SUBUNIT BIOGENESIS GTPASE RSGA"/>
    <property type="match status" value="1"/>
</dbReference>
<comment type="similarity">
    <text evidence="10">Belongs to the TRAFAC class YlqF/YawG GTPase family. RsgA subfamily.</text>
</comment>
<name>A0ABW1SNI8_9LACO</name>
<dbReference type="InterPro" id="IPR027417">
    <property type="entry name" value="P-loop_NTPase"/>
</dbReference>
<evidence type="ECO:0000256" key="1">
    <source>
        <dbReference type="ARBA" id="ARBA00022490"/>
    </source>
</evidence>
<keyword evidence="4 10" id="KW-0699">rRNA-binding</keyword>
<feature type="binding site" evidence="10">
    <location>
        <begin position="147"/>
        <end position="150"/>
    </location>
    <ligand>
        <name>GTP</name>
        <dbReference type="ChEBI" id="CHEBI:37565"/>
    </ligand>
</feature>
<evidence type="ECO:0000259" key="12">
    <source>
        <dbReference type="PROSITE" id="PS51721"/>
    </source>
</evidence>
<dbReference type="Gene3D" id="3.40.50.300">
    <property type="entry name" value="P-loop containing nucleotide triphosphate hydrolases"/>
    <property type="match status" value="1"/>
</dbReference>
<feature type="binding site" evidence="10">
    <location>
        <position position="291"/>
    </location>
    <ligand>
        <name>Zn(2+)</name>
        <dbReference type="ChEBI" id="CHEBI:29105"/>
    </ligand>
</feature>
<evidence type="ECO:0000256" key="5">
    <source>
        <dbReference type="ARBA" id="ARBA00022741"/>
    </source>
</evidence>
<dbReference type="Pfam" id="PF03193">
    <property type="entry name" value="RsgA_GTPase"/>
    <property type="match status" value="1"/>
</dbReference>
<evidence type="ECO:0000256" key="10">
    <source>
        <dbReference type="HAMAP-Rule" id="MF_01820"/>
    </source>
</evidence>
<proteinExistence type="inferred from homology"/>
<reference evidence="14" key="1">
    <citation type="journal article" date="2019" name="Int. J. Syst. Evol. Microbiol.">
        <title>The Global Catalogue of Microorganisms (GCM) 10K type strain sequencing project: providing services to taxonomists for standard genome sequencing and annotation.</title>
        <authorList>
            <consortium name="The Broad Institute Genomics Platform"/>
            <consortium name="The Broad Institute Genome Sequencing Center for Infectious Disease"/>
            <person name="Wu L."/>
            <person name="Ma J."/>
        </authorList>
    </citation>
    <scope>NUCLEOTIDE SEQUENCE [LARGE SCALE GENOMIC DNA]</scope>
    <source>
        <strain evidence="14">CCM 8930</strain>
    </source>
</reference>
<dbReference type="PROSITE" id="PS51721">
    <property type="entry name" value="G_CP"/>
    <property type="match status" value="1"/>
</dbReference>
<sequence length="356" mass="38765">MTINLIDYGLTTALNTQAAVFEGLVLGRVTAQHRNLYQVVTTAGDCQATVAGKFSYEKMAATDFPAVGDWVMLTPSTDTAVIQHLLPRQSVLAREAVGNSSAGQVIAANIDTIFICMSLNANFNVRRIERYLTMAWDSQAMPVIVLTKADLCDDLPEKLSALSAVSFGVDVVTCSAKTGVGYEDVAKYVTAGKTVAFIGSSGVGKSTLINHLLGRELLATKTIRADDDKGRHATTSRQLLRVPQGGMVIDTPGMRELQLYTGDLDRTFADIAALAMQCKFRDCTHTSEPGCAVQAALKSGTLSQDRLASYQKLQREMAYDGLTSRQRETEKVNRLFGGKNEMKQVIRQAKAKQRRR</sequence>
<dbReference type="InterPro" id="IPR030378">
    <property type="entry name" value="G_CP_dom"/>
</dbReference>
<keyword evidence="9 10" id="KW-0342">GTP-binding</keyword>
<dbReference type="HAMAP" id="MF_01820">
    <property type="entry name" value="GTPase_RsgA"/>
    <property type="match status" value="1"/>
</dbReference>
<keyword evidence="2 10" id="KW-0690">Ribosome biogenesis</keyword>
<dbReference type="InterPro" id="IPR004881">
    <property type="entry name" value="Ribosome_biogen_GTPase_RsgA"/>
</dbReference>
<dbReference type="RefSeq" id="WP_137615984.1">
    <property type="nucleotide sequence ID" value="NZ_BJDI01000005.1"/>
</dbReference>
<evidence type="ECO:0000313" key="14">
    <source>
        <dbReference type="Proteomes" id="UP001596171"/>
    </source>
</evidence>
<evidence type="ECO:0000256" key="9">
    <source>
        <dbReference type="ARBA" id="ARBA00023134"/>
    </source>
</evidence>
<dbReference type="SUPFAM" id="SSF52540">
    <property type="entry name" value="P-loop containing nucleoside triphosphate hydrolases"/>
    <property type="match status" value="1"/>
</dbReference>
<evidence type="ECO:0000313" key="13">
    <source>
        <dbReference type="EMBL" id="MFC6202898.1"/>
    </source>
</evidence>
<keyword evidence="14" id="KW-1185">Reference proteome</keyword>
<keyword evidence="3 10" id="KW-0479">Metal-binding</keyword>
<evidence type="ECO:0000256" key="8">
    <source>
        <dbReference type="ARBA" id="ARBA00022884"/>
    </source>
</evidence>
<dbReference type="NCBIfam" id="TIGR00157">
    <property type="entry name" value="ribosome small subunit-dependent GTPase A"/>
    <property type="match status" value="1"/>
</dbReference>
<comment type="subunit">
    <text evidence="10">Monomer. Associates with 30S ribosomal subunit, binds 16S rRNA.</text>
</comment>
<keyword evidence="7 10" id="KW-0862">Zinc</keyword>
<evidence type="ECO:0000256" key="6">
    <source>
        <dbReference type="ARBA" id="ARBA00022801"/>
    </source>
</evidence>
<feature type="binding site" evidence="10">
    <location>
        <position position="285"/>
    </location>
    <ligand>
        <name>Zn(2+)</name>
        <dbReference type="ChEBI" id="CHEBI:29105"/>
    </ligand>
</feature>
<feature type="binding site" evidence="10">
    <location>
        <position position="278"/>
    </location>
    <ligand>
        <name>Zn(2+)</name>
        <dbReference type="ChEBI" id="CHEBI:29105"/>
    </ligand>
</feature>
<evidence type="ECO:0000256" key="7">
    <source>
        <dbReference type="ARBA" id="ARBA00022833"/>
    </source>
</evidence>
<keyword evidence="8 10" id="KW-0694">RNA-binding</keyword>